<dbReference type="STRING" id="1212545.SARL_09407"/>
<dbReference type="Pfam" id="PF13411">
    <property type="entry name" value="MerR_1"/>
    <property type="match status" value="1"/>
</dbReference>
<feature type="transmembrane region" description="Helical" evidence="2">
    <location>
        <begin position="142"/>
        <end position="160"/>
    </location>
</feature>
<name>A0A380CXB6_9STAP</name>
<dbReference type="InterPro" id="IPR009061">
    <property type="entry name" value="DNA-bd_dom_put_sf"/>
</dbReference>
<protein>
    <submittedName>
        <fullName evidence="5">MerR family transcriptional regulator</fullName>
    </submittedName>
</protein>
<dbReference type="PANTHER" id="PTHR30204:SF96">
    <property type="entry name" value="CHROMOSOME-ANCHORING PROTEIN RACA"/>
    <property type="match status" value="1"/>
</dbReference>
<dbReference type="SMART" id="SM00422">
    <property type="entry name" value="HTH_MERR"/>
    <property type="match status" value="1"/>
</dbReference>
<evidence type="ECO:0000313" key="6">
    <source>
        <dbReference type="Proteomes" id="UP000254956"/>
    </source>
</evidence>
<evidence type="ECO:0000256" key="2">
    <source>
        <dbReference type="SAM" id="Phobius"/>
    </source>
</evidence>
<dbReference type="EMBL" id="BKAV01000002">
    <property type="protein sequence ID" value="GEP99378.1"/>
    <property type="molecule type" value="Genomic_DNA"/>
</dbReference>
<dbReference type="InterPro" id="IPR000551">
    <property type="entry name" value="MerR-type_HTH_dom"/>
</dbReference>
<dbReference type="GO" id="GO:0003700">
    <property type="term" value="F:DNA-binding transcription factor activity"/>
    <property type="evidence" value="ECO:0007669"/>
    <property type="project" value="InterPro"/>
</dbReference>
<dbReference type="AlphaFoldDB" id="A0A380CXB6"/>
<dbReference type="SUPFAM" id="SSF46955">
    <property type="entry name" value="Putative DNA-binding domain"/>
    <property type="match status" value="1"/>
</dbReference>
<evidence type="ECO:0000313" key="5">
    <source>
        <dbReference type="EMBL" id="SUJ30250.1"/>
    </source>
</evidence>
<evidence type="ECO:0000256" key="1">
    <source>
        <dbReference type="ARBA" id="ARBA00023125"/>
    </source>
</evidence>
<dbReference type="OrthoDB" id="9791488at2"/>
<reference evidence="4 7" key="2">
    <citation type="submission" date="2019-07" db="EMBL/GenBank/DDBJ databases">
        <title>Whole genome shotgun sequence of Staphylococcus arlettae NBRC 109765.</title>
        <authorList>
            <person name="Hosoyama A."/>
            <person name="Uohara A."/>
            <person name="Ohji S."/>
            <person name="Ichikawa N."/>
        </authorList>
    </citation>
    <scope>NUCLEOTIDE SEQUENCE [LARGE SCALE GENOMIC DNA]</scope>
    <source>
        <strain evidence="4 7">NBRC 109765</strain>
    </source>
</reference>
<keyword evidence="2" id="KW-0812">Transmembrane</keyword>
<dbReference type="PANTHER" id="PTHR30204">
    <property type="entry name" value="REDOX-CYCLING DRUG-SENSING TRANSCRIPTIONAL ACTIVATOR SOXR"/>
    <property type="match status" value="1"/>
</dbReference>
<dbReference type="CDD" id="cd01106">
    <property type="entry name" value="HTH_TipAL-Mta"/>
    <property type="match status" value="1"/>
</dbReference>
<reference evidence="5 6" key="1">
    <citation type="submission" date="2018-06" db="EMBL/GenBank/DDBJ databases">
        <authorList>
            <consortium name="Pathogen Informatics"/>
            <person name="Doyle S."/>
        </authorList>
    </citation>
    <scope>NUCLEOTIDE SEQUENCE [LARGE SCALE GENOMIC DNA]</scope>
    <source>
        <strain evidence="5 6">NCTC12413</strain>
    </source>
</reference>
<dbReference type="RefSeq" id="WP_002510597.1">
    <property type="nucleotide sequence ID" value="NZ_BKAV01000002.1"/>
</dbReference>
<dbReference type="InterPro" id="IPR047057">
    <property type="entry name" value="MerR_fam"/>
</dbReference>
<evidence type="ECO:0000259" key="3">
    <source>
        <dbReference type="PROSITE" id="PS50937"/>
    </source>
</evidence>
<proteinExistence type="predicted"/>
<dbReference type="EMBL" id="UGZE01000001">
    <property type="protein sequence ID" value="SUJ30250.1"/>
    <property type="molecule type" value="Genomic_DNA"/>
</dbReference>
<dbReference type="Gene3D" id="1.10.1660.10">
    <property type="match status" value="1"/>
</dbReference>
<organism evidence="5 6">
    <name type="scientific">Staphylococcus arlettae</name>
    <dbReference type="NCBI Taxonomy" id="29378"/>
    <lineage>
        <taxon>Bacteria</taxon>
        <taxon>Bacillati</taxon>
        <taxon>Bacillota</taxon>
        <taxon>Bacilli</taxon>
        <taxon>Bacillales</taxon>
        <taxon>Staphylococcaceae</taxon>
        <taxon>Staphylococcus</taxon>
    </lineage>
</organism>
<accession>A0A380CXB6</accession>
<evidence type="ECO:0000313" key="7">
    <source>
        <dbReference type="Proteomes" id="UP000321598"/>
    </source>
</evidence>
<dbReference type="Proteomes" id="UP000321598">
    <property type="component" value="Unassembled WGS sequence"/>
</dbReference>
<dbReference type="Proteomes" id="UP000254956">
    <property type="component" value="Unassembled WGS sequence"/>
</dbReference>
<gene>
    <name evidence="5" type="primary">hmrR</name>
    <name evidence="5" type="ORF">NCTC12413_02667</name>
    <name evidence="4" type="ORF">SAR03_04160</name>
</gene>
<keyword evidence="7" id="KW-1185">Reference proteome</keyword>
<keyword evidence="1" id="KW-0238">DNA-binding</keyword>
<feature type="domain" description="HTH merR-type" evidence="3">
    <location>
        <begin position="1"/>
        <end position="72"/>
    </location>
</feature>
<keyword evidence="2" id="KW-1133">Transmembrane helix</keyword>
<dbReference type="GO" id="GO:0003677">
    <property type="term" value="F:DNA binding"/>
    <property type="evidence" value="ECO:0007669"/>
    <property type="project" value="UniProtKB-KW"/>
</dbReference>
<sequence>MTQYLTGELAKLCSISTRTLQYYDKKDLLKPAYIKDNNYRIYTDNEVERLKTILTLKDMGFSLKDIKTLLINNHDMKAVHLLLEQKIIQDEQKIAETQKKIKHMKQVKSMITESSTSPLPKINVIETILANNKNTQKLYKKLFVTGAIGTLIQVVGLSISVVMKSYLPFIIALLLGVICAIQLTNRFYNSVMYMCPHCHTEFKPRILPWMFAKHTPKTRNLTCPNCQQVHHCVEIVSTTH</sequence>
<evidence type="ECO:0000313" key="4">
    <source>
        <dbReference type="EMBL" id="GEP99378.1"/>
    </source>
</evidence>
<feature type="transmembrane region" description="Helical" evidence="2">
    <location>
        <begin position="166"/>
        <end position="184"/>
    </location>
</feature>
<dbReference type="PROSITE" id="PS50937">
    <property type="entry name" value="HTH_MERR_2"/>
    <property type="match status" value="1"/>
</dbReference>
<keyword evidence="2" id="KW-0472">Membrane</keyword>
<dbReference type="PRINTS" id="PR00040">
    <property type="entry name" value="HTHMERR"/>
</dbReference>